<comment type="caution">
    <text evidence="4">The sequence shown here is derived from an EMBL/GenBank/DDBJ whole genome shotgun (WGS) entry which is preliminary data.</text>
</comment>
<evidence type="ECO:0000313" key="5">
    <source>
        <dbReference type="Proteomes" id="UP000282674"/>
    </source>
</evidence>
<sequence>MARSTTLQTVEKRVLGVAFLLVPALLIWLSIAIYDKQFTKVTMVTLHTSTAGHEMHVNADVKVRGVVVGEVRNISTEGADGAVLKLALEPDKARFVPGDVQAQLLPTTVFGARFVSLVPPPGSTASPVHDGSQISEDHSQNATELSQVLNNTMALLNTLQPSKLSATLNAMATALEGRGDQLGRNFVQLDGYLRKLNPDVPALAENFRQLAKFSQNWADASPDLLDALTDFSATSRTIVDQRQNLSELYDTTGRMADDLSDFMRRNGGNIIELSAASRGTLDLMRQYAPAAPCTFRALADFIPQMDRALGKGTSKHGVHAIVVSVQQKGRYVAGKDDVHYGPGGGPRCYSAPYYPGGGKSPKAVRVGAPTAGAVPGSGLGPANSASENDLVNEFVAPSMDEVPDRLPDWSSVLVGPLYRGTEVTVK</sequence>
<keyword evidence="1" id="KW-0472">Membrane</keyword>
<dbReference type="InterPro" id="IPR003399">
    <property type="entry name" value="Mce/MlaD"/>
</dbReference>
<name>A0A3M2MH86_9ACTN</name>
<dbReference type="GO" id="GO:0051701">
    <property type="term" value="P:biological process involved in interaction with host"/>
    <property type="evidence" value="ECO:0007669"/>
    <property type="project" value="TreeGrafter"/>
</dbReference>
<evidence type="ECO:0000313" key="4">
    <source>
        <dbReference type="EMBL" id="RMI46628.1"/>
    </source>
</evidence>
<keyword evidence="1" id="KW-1133">Transmembrane helix</keyword>
<dbReference type="RefSeq" id="WP_122193435.1">
    <property type="nucleotide sequence ID" value="NZ_JBHSKC010000020.1"/>
</dbReference>
<dbReference type="EMBL" id="RFFG01000008">
    <property type="protein sequence ID" value="RMI46628.1"/>
    <property type="molecule type" value="Genomic_DNA"/>
</dbReference>
<dbReference type="Proteomes" id="UP000282674">
    <property type="component" value="Unassembled WGS sequence"/>
</dbReference>
<feature type="domain" description="Mammalian cell entry C-terminal" evidence="3">
    <location>
        <begin position="126"/>
        <end position="346"/>
    </location>
</feature>
<gene>
    <name evidence="4" type="ORF">EBO15_06815</name>
</gene>
<keyword evidence="5" id="KW-1185">Reference proteome</keyword>
<feature type="transmembrane region" description="Helical" evidence="1">
    <location>
        <begin position="14"/>
        <end position="34"/>
    </location>
</feature>
<evidence type="ECO:0000259" key="3">
    <source>
        <dbReference type="Pfam" id="PF11887"/>
    </source>
</evidence>
<dbReference type="AlphaFoldDB" id="A0A3M2MH86"/>
<dbReference type="PANTHER" id="PTHR33371:SF19">
    <property type="entry name" value="MCE-FAMILY PROTEIN MCE4A"/>
    <property type="match status" value="1"/>
</dbReference>
<feature type="domain" description="Mce/MlaD" evidence="2">
    <location>
        <begin position="44"/>
        <end position="120"/>
    </location>
</feature>
<dbReference type="GO" id="GO:0005576">
    <property type="term" value="C:extracellular region"/>
    <property type="evidence" value="ECO:0007669"/>
    <property type="project" value="TreeGrafter"/>
</dbReference>
<protein>
    <submittedName>
        <fullName evidence="4">MCE family protein</fullName>
    </submittedName>
</protein>
<dbReference type="PANTHER" id="PTHR33371">
    <property type="entry name" value="INTERMEMBRANE PHOSPHOLIPID TRANSPORT SYSTEM BINDING PROTEIN MLAD-RELATED"/>
    <property type="match status" value="1"/>
</dbReference>
<dbReference type="InterPro" id="IPR024516">
    <property type="entry name" value="Mce_C"/>
</dbReference>
<dbReference type="InterPro" id="IPR052336">
    <property type="entry name" value="MlaD_Phospholipid_Transporter"/>
</dbReference>
<evidence type="ECO:0000256" key="1">
    <source>
        <dbReference type="SAM" id="Phobius"/>
    </source>
</evidence>
<evidence type="ECO:0000259" key="2">
    <source>
        <dbReference type="Pfam" id="PF02470"/>
    </source>
</evidence>
<dbReference type="InterPro" id="IPR005693">
    <property type="entry name" value="Mce"/>
</dbReference>
<dbReference type="OrthoDB" id="3460188at2"/>
<accession>A0A3M2MH86</accession>
<reference evidence="4 5" key="1">
    <citation type="submission" date="2018-10" db="EMBL/GenBank/DDBJ databases">
        <title>Isolation from soil.</title>
        <authorList>
            <person name="Hu J."/>
        </authorList>
    </citation>
    <scope>NUCLEOTIDE SEQUENCE [LARGE SCALE GENOMIC DNA]</scope>
    <source>
        <strain evidence="4 5">NEAU-Ht49</strain>
    </source>
</reference>
<dbReference type="Pfam" id="PF02470">
    <property type="entry name" value="MlaD"/>
    <property type="match status" value="1"/>
</dbReference>
<keyword evidence="1" id="KW-0812">Transmembrane</keyword>
<dbReference type="NCBIfam" id="TIGR00996">
    <property type="entry name" value="Mtu_fam_mce"/>
    <property type="match status" value="1"/>
</dbReference>
<dbReference type="Pfam" id="PF11887">
    <property type="entry name" value="Mce4_CUP1"/>
    <property type="match status" value="1"/>
</dbReference>
<organism evidence="4 5">
    <name type="scientific">Actinomadura harenae</name>
    <dbReference type="NCBI Taxonomy" id="2483351"/>
    <lineage>
        <taxon>Bacteria</taxon>
        <taxon>Bacillati</taxon>
        <taxon>Actinomycetota</taxon>
        <taxon>Actinomycetes</taxon>
        <taxon>Streptosporangiales</taxon>
        <taxon>Thermomonosporaceae</taxon>
        <taxon>Actinomadura</taxon>
    </lineage>
</organism>
<proteinExistence type="predicted"/>